<evidence type="ECO:0000259" key="1">
    <source>
        <dbReference type="PROSITE" id="PS50234"/>
    </source>
</evidence>
<reference evidence="2 3" key="1">
    <citation type="submission" date="2010-03" db="EMBL/GenBank/DDBJ databases">
        <title>The complete genome of Methanohalophilus mahii DSM 5219.</title>
        <authorList>
            <consortium name="US DOE Joint Genome Institute (JGI-PGF)"/>
            <person name="Lucas S."/>
            <person name="Copeland A."/>
            <person name="Lapidus A."/>
            <person name="Glavina del Rio T."/>
            <person name="Dalin E."/>
            <person name="Tice H."/>
            <person name="Bruce D."/>
            <person name="Goodwin L."/>
            <person name="Pitluck S."/>
            <person name="Kyrpides N."/>
            <person name="Mavromatis K."/>
            <person name="Ivanova N."/>
            <person name="Lykidis A."/>
            <person name="Saunders E."/>
            <person name="Brettin T."/>
            <person name="Detter J.C."/>
            <person name="Han C."/>
            <person name="Land M."/>
            <person name="Hauser L."/>
            <person name="Markowitz V."/>
            <person name="Cheng J.-F."/>
            <person name="Hugenholtz P."/>
            <person name="Woyke T."/>
            <person name="Wu D."/>
            <person name="Spring S."/>
            <person name="Schneider S."/>
            <person name="Schroeder M."/>
            <person name="Klenk H.-P."/>
            <person name="Eisen J.A."/>
        </authorList>
    </citation>
    <scope>NUCLEOTIDE SEQUENCE [LARGE SCALE GENOMIC DNA]</scope>
    <source>
        <strain evidence="3">ATCC 35705 / DSM 5219 / SLP</strain>
    </source>
</reference>
<accession>D5E9V5</accession>
<dbReference type="CDD" id="cd01454">
    <property type="entry name" value="vWA_norD_type"/>
    <property type="match status" value="1"/>
</dbReference>
<dbReference type="RefSeq" id="WP_013036899.1">
    <property type="nucleotide sequence ID" value="NC_014002.1"/>
</dbReference>
<dbReference type="InterPro" id="IPR002035">
    <property type="entry name" value="VWF_A"/>
</dbReference>
<dbReference type="SMART" id="SM00327">
    <property type="entry name" value="VWA"/>
    <property type="match status" value="1"/>
</dbReference>
<dbReference type="InterPro" id="IPR051928">
    <property type="entry name" value="NorD/CobT"/>
</dbReference>
<dbReference type="OrthoDB" id="124314at2157"/>
<dbReference type="AlphaFoldDB" id="D5E9V5"/>
<dbReference type="SUPFAM" id="SSF53300">
    <property type="entry name" value="vWA-like"/>
    <property type="match status" value="1"/>
</dbReference>
<organism evidence="2 3">
    <name type="scientific">Methanohalophilus mahii (strain ATCC 35705 / DSM 5219 / SLP)</name>
    <dbReference type="NCBI Taxonomy" id="547558"/>
    <lineage>
        <taxon>Archaea</taxon>
        <taxon>Methanobacteriati</taxon>
        <taxon>Methanobacteriota</taxon>
        <taxon>Stenosarchaea group</taxon>
        <taxon>Methanomicrobia</taxon>
        <taxon>Methanosarcinales</taxon>
        <taxon>Methanosarcinaceae</taxon>
        <taxon>Methanohalophilus</taxon>
    </lineage>
</organism>
<proteinExistence type="predicted"/>
<feature type="domain" description="VWFA" evidence="1">
    <location>
        <begin position="803"/>
        <end position="994"/>
    </location>
</feature>
<evidence type="ECO:0000313" key="2">
    <source>
        <dbReference type="EMBL" id="ADE35956.1"/>
    </source>
</evidence>
<gene>
    <name evidence="2" type="ordered locus">Mmah_0425</name>
</gene>
<dbReference type="STRING" id="547558.Mmah_0425"/>
<dbReference type="PROSITE" id="PS50234">
    <property type="entry name" value="VWFA"/>
    <property type="match status" value="1"/>
</dbReference>
<name>D5E9V5_METMS</name>
<dbReference type="PANTHER" id="PTHR41248:SF1">
    <property type="entry name" value="NORD PROTEIN"/>
    <property type="match status" value="1"/>
</dbReference>
<dbReference type="Proteomes" id="UP000001059">
    <property type="component" value="Chromosome"/>
</dbReference>
<sequence>MPADKKSPAIRNKRVANTYEKTKTELIPLMDEEVFHLWQSVINILAEKEIKCAIEFTRKTKIVFPVIPSWQRLKLLITTQKFAAKYPRTSLVFFTDAPLAMASLDKAGSLDKTGFERWETTALKLAEKEEDVAIIFIQRTSRLLNDLDLDEILDWVERGSELFSTRPEAVELFFEGTFNGLANHIGKTSRKQRKCLFERGFKLALTNHRCVQSYFEKSPPVITELPKDEFTKWANTGEKIAEGSTFYCREYYNNSFTTLKRINPLFYDLIFNNAQSLLKKEQLLAGIYFSKLQEILLSIHPEELKTWVNTGIKLFEKDREIAIQYFRNSAILLQDLEITELEEWAMKGLEIFENNSAGARLYFSLKSKKSREFIEYLMSGVALKRVNNILTYYALGISGINFNIRSRNLLPEDHVDSIQPVVSGKTIYLVPTMKGYGDFEDNFMIYKLSVMHEVGHQKFGTTGYATKSFLPLLNKTSTNINSTHLEKIVASGDDKDNTVSLKDIISLFPQPSLAADIMGIVEDARIEYMITRVYRGLRRDFERVREKMVRNRKVPQNRTGIFMEALLLLSVDQEPPLVIDEVTKDLLEKARVLLDLKIFQPQSLTIDSLEVTFEIYEMLEKSILPENPRQYTSIQNLEYRGVGPGLHSENETEGNAGKALERFIPLTEWELAENEIIQENIQAGPKCALAKNWEVLSSFTYDEWDSRLRDYKSGWSTVYEVCPTGKSTDFYRDTLQNYIHEISLIKRIFRMMKPVSFRKLRRQSDGDEIDFDAIVEAFTDRKCGINPTERLYIRRDKRERDVATLFLVDISASTRKKLDNSKSILDVEKEALVLMTEALESIGDKYAIYAFSGDTRNDVEYYTIKDFGEVFSENVECKIDALEPADNTRLGPVIRHSITKLKEIDAKIKLLVLLSDGEPYDFGIADGKYENEVAIEDTKMAIQEGKALGMHFFCITVDSKASDYMHSIFSDVGYTIIDNATTLPERLPMLYNRLTT</sequence>
<dbReference type="Gene3D" id="3.40.50.410">
    <property type="entry name" value="von Willebrand factor, type A domain"/>
    <property type="match status" value="1"/>
</dbReference>
<protein>
    <submittedName>
        <fullName evidence="2">von Willebrand factor type A</fullName>
    </submittedName>
</protein>
<dbReference type="PANTHER" id="PTHR41248">
    <property type="entry name" value="NORD PROTEIN"/>
    <property type="match status" value="1"/>
</dbReference>
<dbReference type="GeneID" id="8982562"/>
<dbReference type="EMBL" id="CP001994">
    <property type="protein sequence ID" value="ADE35956.1"/>
    <property type="molecule type" value="Genomic_DNA"/>
</dbReference>
<dbReference type="HOGENOM" id="CLU_275293_0_0_2"/>
<evidence type="ECO:0000313" key="3">
    <source>
        <dbReference type="Proteomes" id="UP000001059"/>
    </source>
</evidence>
<dbReference type="KEGG" id="mmh:Mmah_0425"/>
<keyword evidence="3" id="KW-1185">Reference proteome</keyword>
<dbReference type="InterPro" id="IPR036465">
    <property type="entry name" value="vWFA_dom_sf"/>
</dbReference>